<dbReference type="InterPro" id="IPR043926">
    <property type="entry name" value="ABCG_dom"/>
</dbReference>
<dbReference type="CDD" id="cd03213">
    <property type="entry name" value="ABCG_EPDR"/>
    <property type="match status" value="1"/>
</dbReference>
<feature type="compositionally biased region" description="Polar residues" evidence="9">
    <location>
        <begin position="361"/>
        <end position="389"/>
    </location>
</feature>
<feature type="region of interest" description="Disordered" evidence="9">
    <location>
        <begin position="406"/>
        <end position="442"/>
    </location>
</feature>
<feature type="transmembrane region" description="Helical" evidence="10">
    <location>
        <begin position="626"/>
        <end position="647"/>
    </location>
</feature>
<dbReference type="GO" id="GO:0005886">
    <property type="term" value="C:plasma membrane"/>
    <property type="evidence" value="ECO:0007669"/>
    <property type="project" value="TreeGrafter"/>
</dbReference>
<dbReference type="InterPro" id="IPR017871">
    <property type="entry name" value="ABC_transporter-like_CS"/>
</dbReference>
<dbReference type="EMBL" id="MW149419">
    <property type="protein sequence ID" value="QTW43719.1"/>
    <property type="molecule type" value="mRNA"/>
</dbReference>
<dbReference type="InterPro" id="IPR003439">
    <property type="entry name" value="ABC_transporter-like_ATP-bd"/>
</dbReference>
<dbReference type="PANTHER" id="PTHR48041">
    <property type="entry name" value="ABC TRANSPORTER G FAMILY MEMBER 28"/>
    <property type="match status" value="1"/>
</dbReference>
<dbReference type="GO" id="GO:0140359">
    <property type="term" value="F:ABC-type transporter activity"/>
    <property type="evidence" value="ECO:0007669"/>
    <property type="project" value="InterPro"/>
</dbReference>
<evidence type="ECO:0000256" key="2">
    <source>
        <dbReference type="ARBA" id="ARBA00005814"/>
    </source>
</evidence>
<keyword evidence="8 10" id="KW-0472">Membrane</keyword>
<evidence type="ECO:0000256" key="9">
    <source>
        <dbReference type="SAM" id="MobiDB-lite"/>
    </source>
</evidence>
<reference evidence="12" key="1">
    <citation type="submission" date="2020-10" db="EMBL/GenBank/DDBJ databases">
        <authorList>
            <person name="Kim D.-H."/>
        </authorList>
    </citation>
    <scope>NUCLEOTIDE SEQUENCE</scope>
</reference>
<dbReference type="FunFam" id="3.40.50.300:FF:000891">
    <property type="entry name" value="ATP-binding cassette sub-family G member"/>
    <property type="match status" value="1"/>
</dbReference>
<feature type="transmembrane region" description="Helical" evidence="10">
    <location>
        <begin position="489"/>
        <end position="506"/>
    </location>
</feature>
<evidence type="ECO:0000256" key="1">
    <source>
        <dbReference type="ARBA" id="ARBA00004141"/>
    </source>
</evidence>
<sequence length="739" mass="82424">MELTEVETGELLPHSSRRGVVSASVGTRAKVTTQTNTDILNNQECEGVSALAISPPGLHKKISNTTSEKKLMTNLAKRPPANIEFENVSFSVEERKSIFGSSRGCKTILKGVSGKFNSGELTAIMGPSGAGKSTLMNIMAGYRSSKVVGNITINGVPRNMRKFRRMSSYIMQDDCLSQHLTVEESMWVAANLKLGERLTARDKELVISEIMDNLGLTECAKTRTVQISGGQRKRLAIALELVNNPPVMFFDEPTSGLDSASCTSCITLLKELAREGRTIICTIHQPSARVFEKFDKLYVLAEGQTIYRGTVSGLIPFLGSMGLECPSYHNPADFVMEVASGEHGMFTEKLVTAVQNGKCTNLSEGSKNSTVSRVSSNRPGGTISFNNDITKSKSEAKTEDVRIYLPLDSEETSPLSPTSQLDRDRTDPDGDSNPGGDSRDKELDAIGSMESIDEHCKNYPTSSWTQFKVLFVRTFLSIIRDETLTKLRLLSHVAIGLLIGTLYWDIGNEAGKVYNNAAMLFFCMLFLMFTAMMPTVMTFPLEMSSFKREHLNCWYSMKSYYLAKTFADLPFQIMFPLVYVVIVYFMTSQPLDPSRFFMFLLICTVTSLVAQSLGLVIGASADVATAVYLGPITVIPILLFSGFFVSLKNIPVYMQWLSYVAYVRYGFEGTMHAIYGFDRAKLECNQAYCHFKYPWKFLEELDLENAIFWVDVLVLFGFFILLRFTGYFVLKFKLHMDSR</sequence>
<accession>A0A8B0MFA7</accession>
<dbReference type="Pfam" id="PF01061">
    <property type="entry name" value="ABC2_membrane"/>
    <property type="match status" value="1"/>
</dbReference>
<dbReference type="PANTHER" id="PTHR48041:SF78">
    <property type="entry name" value="ABC TRANSPORTER EXPRESSED IN TRACHEA, ISOFORM A"/>
    <property type="match status" value="1"/>
</dbReference>
<organism evidence="12">
    <name type="scientific">Eurytemora affinis</name>
    <name type="common">Copepod</name>
    <name type="synonym">Temora affinis</name>
    <dbReference type="NCBI Taxonomy" id="88015"/>
    <lineage>
        <taxon>Eukaryota</taxon>
        <taxon>Metazoa</taxon>
        <taxon>Ecdysozoa</taxon>
        <taxon>Arthropoda</taxon>
        <taxon>Crustacea</taxon>
        <taxon>Multicrustacea</taxon>
        <taxon>Hexanauplia</taxon>
        <taxon>Copepoda</taxon>
        <taxon>Calanoida</taxon>
        <taxon>Temoridae</taxon>
        <taxon>Eurytemora</taxon>
    </lineage>
</organism>
<dbReference type="Pfam" id="PF19055">
    <property type="entry name" value="ABC2_membrane_7"/>
    <property type="match status" value="1"/>
</dbReference>
<dbReference type="SUPFAM" id="SSF52540">
    <property type="entry name" value="P-loop containing nucleoside triphosphate hydrolases"/>
    <property type="match status" value="1"/>
</dbReference>
<feature type="transmembrane region" description="Helical" evidence="10">
    <location>
        <begin position="561"/>
        <end position="585"/>
    </location>
</feature>
<dbReference type="AlphaFoldDB" id="A0A8B0MFA7"/>
<dbReference type="Gene3D" id="3.40.50.300">
    <property type="entry name" value="P-loop containing nucleotide triphosphate hydrolases"/>
    <property type="match status" value="1"/>
</dbReference>
<dbReference type="PROSITE" id="PS50893">
    <property type="entry name" value="ABC_TRANSPORTER_2"/>
    <property type="match status" value="1"/>
</dbReference>
<name>A0A8B0MFA7_EURAF</name>
<evidence type="ECO:0000313" key="12">
    <source>
        <dbReference type="EMBL" id="QTW43719.1"/>
    </source>
</evidence>
<evidence type="ECO:0000256" key="4">
    <source>
        <dbReference type="ARBA" id="ARBA00022692"/>
    </source>
</evidence>
<feature type="region of interest" description="Disordered" evidence="9">
    <location>
        <begin position="361"/>
        <end position="391"/>
    </location>
</feature>
<dbReference type="PROSITE" id="PS00211">
    <property type="entry name" value="ABC_TRANSPORTER_1"/>
    <property type="match status" value="1"/>
</dbReference>
<dbReference type="Pfam" id="PF00005">
    <property type="entry name" value="ABC_tran"/>
    <property type="match status" value="1"/>
</dbReference>
<evidence type="ECO:0000256" key="3">
    <source>
        <dbReference type="ARBA" id="ARBA00022448"/>
    </source>
</evidence>
<keyword evidence="7 10" id="KW-1133">Transmembrane helix</keyword>
<reference evidence="12" key="2">
    <citation type="journal article" name="Mar. Pollut. Bull.">
        <title>The genome of the European estuarine calanoid copepod Eurytemora affinis: Potential use in molecular ecotoxicology.</title>
        <authorList>
            <person name="Choi B.S."/>
            <person name="Kim D.H."/>
            <person name="Kim M.S."/>
            <person name="Park J.C."/>
            <person name="Lee Y.H."/>
            <person name="Kim H.J."/>
            <person name="Jeong C.B."/>
            <person name="Hagiwara A."/>
            <person name="Souissi S."/>
            <person name="Lee J.S."/>
        </authorList>
    </citation>
    <scope>NUCLEOTIDE SEQUENCE</scope>
</reference>
<keyword evidence="5" id="KW-0547">Nucleotide-binding</keyword>
<evidence type="ECO:0000256" key="6">
    <source>
        <dbReference type="ARBA" id="ARBA00022840"/>
    </source>
</evidence>
<evidence type="ECO:0000256" key="5">
    <source>
        <dbReference type="ARBA" id="ARBA00022741"/>
    </source>
</evidence>
<feature type="transmembrane region" description="Helical" evidence="10">
    <location>
        <begin position="706"/>
        <end position="730"/>
    </location>
</feature>
<dbReference type="InterPro" id="IPR027417">
    <property type="entry name" value="P-loop_NTPase"/>
</dbReference>
<evidence type="ECO:0000256" key="7">
    <source>
        <dbReference type="ARBA" id="ARBA00022989"/>
    </source>
</evidence>
<keyword evidence="4 10" id="KW-0812">Transmembrane</keyword>
<feature type="transmembrane region" description="Helical" evidence="10">
    <location>
        <begin position="597"/>
        <end position="619"/>
    </location>
</feature>
<dbReference type="GO" id="GO:0005524">
    <property type="term" value="F:ATP binding"/>
    <property type="evidence" value="ECO:0007669"/>
    <property type="project" value="UniProtKB-KW"/>
</dbReference>
<dbReference type="InterPro" id="IPR003593">
    <property type="entry name" value="AAA+_ATPase"/>
</dbReference>
<keyword evidence="3" id="KW-0813">Transport</keyword>
<feature type="transmembrane region" description="Helical" evidence="10">
    <location>
        <begin position="518"/>
        <end position="541"/>
    </location>
</feature>
<protein>
    <submittedName>
        <fullName evidence="12">ABCG1</fullName>
    </submittedName>
</protein>
<dbReference type="OrthoDB" id="6334556at2759"/>
<dbReference type="SMART" id="SM00382">
    <property type="entry name" value="AAA"/>
    <property type="match status" value="1"/>
</dbReference>
<dbReference type="InterPro" id="IPR050352">
    <property type="entry name" value="ABCG_transporters"/>
</dbReference>
<keyword evidence="6" id="KW-0067">ATP-binding</keyword>
<proteinExistence type="evidence at transcript level"/>
<evidence type="ECO:0000259" key="11">
    <source>
        <dbReference type="PROSITE" id="PS50893"/>
    </source>
</evidence>
<evidence type="ECO:0000256" key="8">
    <source>
        <dbReference type="ARBA" id="ARBA00023136"/>
    </source>
</evidence>
<comment type="similarity">
    <text evidence="2">Belongs to the ABC transporter superfamily. ABCG family. Eye pigment precursor importer (TC 3.A.1.204) subfamily.</text>
</comment>
<evidence type="ECO:0000256" key="10">
    <source>
        <dbReference type="SAM" id="Phobius"/>
    </source>
</evidence>
<feature type="domain" description="ABC transporter" evidence="11">
    <location>
        <begin position="83"/>
        <end position="327"/>
    </location>
</feature>
<dbReference type="GO" id="GO:0016887">
    <property type="term" value="F:ATP hydrolysis activity"/>
    <property type="evidence" value="ECO:0007669"/>
    <property type="project" value="InterPro"/>
</dbReference>
<comment type="subcellular location">
    <subcellularLocation>
        <location evidence="1">Membrane</location>
        <topology evidence="1">Multi-pass membrane protein</topology>
    </subcellularLocation>
</comment>
<dbReference type="InterPro" id="IPR013525">
    <property type="entry name" value="ABC2_TM"/>
</dbReference>